<dbReference type="Pfam" id="PF13807">
    <property type="entry name" value="GNVR"/>
    <property type="match status" value="1"/>
</dbReference>
<protein>
    <submittedName>
        <fullName evidence="11">LPS biosynthesis protein</fullName>
    </submittedName>
</protein>
<dbReference type="Proteomes" id="UP000644699">
    <property type="component" value="Unassembled WGS sequence"/>
</dbReference>
<dbReference type="InterPro" id="IPR027417">
    <property type="entry name" value="P-loop_NTPase"/>
</dbReference>
<keyword evidence="4 8" id="KW-1133">Transmembrane helix</keyword>
<evidence type="ECO:0000256" key="4">
    <source>
        <dbReference type="ARBA" id="ARBA00022989"/>
    </source>
</evidence>
<dbReference type="Gene3D" id="3.40.50.300">
    <property type="entry name" value="P-loop containing nucleotide triphosphate hydrolases"/>
    <property type="match status" value="1"/>
</dbReference>
<evidence type="ECO:0000256" key="7">
    <source>
        <dbReference type="SAM" id="MobiDB-lite"/>
    </source>
</evidence>
<dbReference type="Pfam" id="PF02706">
    <property type="entry name" value="Wzz"/>
    <property type="match status" value="1"/>
</dbReference>
<dbReference type="GO" id="GO:0004713">
    <property type="term" value="F:protein tyrosine kinase activity"/>
    <property type="evidence" value="ECO:0007669"/>
    <property type="project" value="TreeGrafter"/>
</dbReference>
<evidence type="ECO:0000313" key="12">
    <source>
        <dbReference type="Proteomes" id="UP000644699"/>
    </source>
</evidence>
<dbReference type="PANTHER" id="PTHR32309:SF13">
    <property type="entry name" value="FERRIC ENTEROBACTIN TRANSPORT PROTEIN FEPE"/>
    <property type="match status" value="1"/>
</dbReference>
<feature type="domain" description="Tyrosine-protein kinase G-rich" evidence="10">
    <location>
        <begin position="398"/>
        <end position="474"/>
    </location>
</feature>
<sequence length="704" mass="74868">MGIVVRDSTIRLPDTNAEIGLAAPRATDEVAIADIWRIVWRRRWGILAAALACSGLAIAYSLLTPPLYAATGQLLIDPRDRAVVANDVNPTALSPDGGVAQVESQSKVLESSGVLLRVVRKLGLADDPEFGPDRPRDLFLLRGSGDAAPEGTTQPAEPGIGSAREMATIEKLRKRLTIKRAEKVLVIDVGMTARAPDKAAAIVNAILAAYLDDQAAAKADAAERVSKALSERLDDQRRKLRAAEDAVESYKALHDILEANNLSVSDERLAAVSAQLTSARAQTALMRTRLDQASADLAAGEGATADAVRSTTIGDLRNQEAALLLKVSDLQRSYGARYPGLRNLQSQLSEVRRLLADELARLRKVAERNYQGALAYETSLAERLDSLKRDKAEGDRDQVELRELEREVEASRTVYSSYLLRAQETREQAGIDTSNVRVISWAAAPTKKSWPPTPILALVAFGGGLGLAASGALVAESLSPRIFSRPQLLRVTGAPDLGTIPTGRRRRRRKGAPGGSDPAAAAALRSLLAEKSSLEDGPVRAIAVLCGRDGAGDAHAASHRLAEAALDYGLAVLLVEWGRPAEARDPPGLLDFIRGEARLVAEAPGAGPTVISRGRTRTGDLGLGAAAQRFLAEAGRRFDILILDGGLLAEDSRLLSIMPAIDDAVLVARLGQTKQADAAANAEALARLGKRLTATLVAEPRRAA</sequence>
<dbReference type="InterPro" id="IPR032807">
    <property type="entry name" value="GNVR"/>
</dbReference>
<keyword evidence="6" id="KW-0175">Coiled coil</keyword>
<evidence type="ECO:0000256" key="3">
    <source>
        <dbReference type="ARBA" id="ARBA00022692"/>
    </source>
</evidence>
<evidence type="ECO:0000256" key="8">
    <source>
        <dbReference type="SAM" id="Phobius"/>
    </source>
</evidence>
<dbReference type="AlphaFoldDB" id="A0A916ZSF6"/>
<comment type="caution">
    <text evidence="11">The sequence shown here is derived from an EMBL/GenBank/DDBJ whole genome shotgun (WGS) entry which is preliminary data.</text>
</comment>
<organism evidence="11 12">
    <name type="scientific">Aureimonas endophytica</name>
    <dbReference type="NCBI Taxonomy" id="2027858"/>
    <lineage>
        <taxon>Bacteria</taxon>
        <taxon>Pseudomonadati</taxon>
        <taxon>Pseudomonadota</taxon>
        <taxon>Alphaproteobacteria</taxon>
        <taxon>Hyphomicrobiales</taxon>
        <taxon>Aurantimonadaceae</taxon>
        <taxon>Aureimonas</taxon>
    </lineage>
</organism>
<evidence type="ECO:0000313" key="11">
    <source>
        <dbReference type="EMBL" id="GGE10660.1"/>
    </source>
</evidence>
<keyword evidence="3 8" id="KW-0812">Transmembrane</keyword>
<evidence type="ECO:0000256" key="5">
    <source>
        <dbReference type="ARBA" id="ARBA00023136"/>
    </source>
</evidence>
<feature type="region of interest" description="Disordered" evidence="7">
    <location>
        <begin position="494"/>
        <end position="518"/>
    </location>
</feature>
<evidence type="ECO:0000256" key="2">
    <source>
        <dbReference type="ARBA" id="ARBA00022475"/>
    </source>
</evidence>
<dbReference type="InterPro" id="IPR050445">
    <property type="entry name" value="Bact_polysacc_biosynth/exp"/>
</dbReference>
<evidence type="ECO:0000259" key="10">
    <source>
        <dbReference type="Pfam" id="PF13807"/>
    </source>
</evidence>
<name>A0A916ZSF6_9HYPH</name>
<keyword evidence="5 8" id="KW-0472">Membrane</keyword>
<comment type="subcellular location">
    <subcellularLocation>
        <location evidence="1">Cell membrane</location>
        <topology evidence="1">Multi-pass membrane protein</topology>
    </subcellularLocation>
</comment>
<reference evidence="11" key="1">
    <citation type="journal article" date="2014" name="Int. J. Syst. Evol. Microbiol.">
        <title>Complete genome sequence of Corynebacterium casei LMG S-19264T (=DSM 44701T), isolated from a smear-ripened cheese.</title>
        <authorList>
            <consortium name="US DOE Joint Genome Institute (JGI-PGF)"/>
            <person name="Walter F."/>
            <person name="Albersmeier A."/>
            <person name="Kalinowski J."/>
            <person name="Ruckert C."/>
        </authorList>
    </citation>
    <scope>NUCLEOTIDE SEQUENCE</scope>
    <source>
        <strain evidence="11">CGMCC 1.15367</strain>
    </source>
</reference>
<gene>
    <name evidence="11" type="ORF">GCM10011390_32130</name>
</gene>
<keyword evidence="12" id="KW-1185">Reference proteome</keyword>
<feature type="transmembrane region" description="Helical" evidence="8">
    <location>
        <begin position="44"/>
        <end position="63"/>
    </location>
</feature>
<evidence type="ECO:0000256" key="1">
    <source>
        <dbReference type="ARBA" id="ARBA00004651"/>
    </source>
</evidence>
<reference evidence="11" key="2">
    <citation type="submission" date="2020-09" db="EMBL/GenBank/DDBJ databases">
        <authorList>
            <person name="Sun Q."/>
            <person name="Zhou Y."/>
        </authorList>
    </citation>
    <scope>NUCLEOTIDE SEQUENCE</scope>
    <source>
        <strain evidence="11">CGMCC 1.15367</strain>
    </source>
</reference>
<dbReference type="InterPro" id="IPR003856">
    <property type="entry name" value="LPS_length_determ_N"/>
</dbReference>
<feature type="coiled-coil region" evidence="6">
    <location>
        <begin position="219"/>
        <end position="260"/>
    </location>
</feature>
<dbReference type="PANTHER" id="PTHR32309">
    <property type="entry name" value="TYROSINE-PROTEIN KINASE"/>
    <property type="match status" value="1"/>
</dbReference>
<dbReference type="EMBL" id="BMIQ01000005">
    <property type="protein sequence ID" value="GGE10660.1"/>
    <property type="molecule type" value="Genomic_DNA"/>
</dbReference>
<keyword evidence="2" id="KW-1003">Cell membrane</keyword>
<accession>A0A916ZSF6</accession>
<evidence type="ECO:0000259" key="9">
    <source>
        <dbReference type="Pfam" id="PF02706"/>
    </source>
</evidence>
<feature type="domain" description="Polysaccharide chain length determinant N-terminal" evidence="9">
    <location>
        <begin position="29"/>
        <end position="122"/>
    </location>
</feature>
<dbReference type="GO" id="GO:0005886">
    <property type="term" value="C:plasma membrane"/>
    <property type="evidence" value="ECO:0007669"/>
    <property type="project" value="UniProtKB-SubCell"/>
</dbReference>
<proteinExistence type="predicted"/>
<evidence type="ECO:0000256" key="6">
    <source>
        <dbReference type="SAM" id="Coils"/>
    </source>
</evidence>